<dbReference type="InParanoid" id="A2EKI7"/>
<reference evidence="1" key="1">
    <citation type="submission" date="2006-10" db="EMBL/GenBank/DDBJ databases">
        <authorList>
            <person name="Amadeo P."/>
            <person name="Zhao Q."/>
            <person name="Wortman J."/>
            <person name="Fraser-Liggett C."/>
            <person name="Carlton J."/>
        </authorList>
    </citation>
    <scope>NUCLEOTIDE SEQUENCE</scope>
    <source>
        <strain evidence="1">G3</strain>
    </source>
</reference>
<evidence type="ECO:0000313" key="1">
    <source>
        <dbReference type="EMBL" id="EAY06814.1"/>
    </source>
</evidence>
<dbReference type="EMBL" id="DS113414">
    <property type="protein sequence ID" value="EAY06814.1"/>
    <property type="molecule type" value="Genomic_DNA"/>
</dbReference>
<gene>
    <name evidence="1" type="ORF">TVAG_313890</name>
</gene>
<dbReference type="Proteomes" id="UP000001542">
    <property type="component" value="Unassembled WGS sequence"/>
</dbReference>
<dbReference type="VEuPathDB" id="TrichDB:TVAG_313890"/>
<sequence>MSEISPFILKATYVYNPTNEWYQCVVSYEEQQFPIKCLPPRSCRNFPPTFLTPVIKSFAKIPPGGMSKMKSSSSIEKINEYVLSLNLVSKFEGSIILLKEPIPISANISIHGESLIGWFQLNSILHFIKGVINSKTHDTRLSIFSASDACYKNLTGKITINQGTVNIMASLGKLIISLTASEETTLKPGEDAFLCGEYMGFQEDDSQDLYLTIHATTDGLVHADVVDGRKNKFSLLGCRNPNENSIFFLTETDCNLHFIGTISGNANDLSICGIWKEREKSGSFSFFKSQN</sequence>
<dbReference type="AlphaFoldDB" id="A2EKI7"/>
<protein>
    <submittedName>
        <fullName evidence="1">Uncharacterized protein</fullName>
    </submittedName>
</protein>
<dbReference type="RefSeq" id="XP_001319037.1">
    <property type="nucleotide sequence ID" value="XM_001319002.1"/>
</dbReference>
<organism evidence="1 2">
    <name type="scientific">Trichomonas vaginalis (strain ATCC PRA-98 / G3)</name>
    <dbReference type="NCBI Taxonomy" id="412133"/>
    <lineage>
        <taxon>Eukaryota</taxon>
        <taxon>Metamonada</taxon>
        <taxon>Parabasalia</taxon>
        <taxon>Trichomonadida</taxon>
        <taxon>Trichomonadidae</taxon>
        <taxon>Trichomonas</taxon>
    </lineage>
</organism>
<accession>A2EKI7</accession>
<dbReference type="VEuPathDB" id="TrichDB:TVAGG3_0412060"/>
<evidence type="ECO:0000313" key="2">
    <source>
        <dbReference type="Proteomes" id="UP000001542"/>
    </source>
</evidence>
<dbReference type="KEGG" id="tva:4764696"/>
<name>A2EKI7_TRIV3</name>
<keyword evidence="2" id="KW-1185">Reference proteome</keyword>
<reference evidence="1" key="2">
    <citation type="journal article" date="2007" name="Science">
        <title>Draft genome sequence of the sexually transmitted pathogen Trichomonas vaginalis.</title>
        <authorList>
            <person name="Carlton J.M."/>
            <person name="Hirt R.P."/>
            <person name="Silva J.C."/>
            <person name="Delcher A.L."/>
            <person name="Schatz M."/>
            <person name="Zhao Q."/>
            <person name="Wortman J.R."/>
            <person name="Bidwell S.L."/>
            <person name="Alsmark U.C.M."/>
            <person name="Besteiro S."/>
            <person name="Sicheritz-Ponten T."/>
            <person name="Noel C.J."/>
            <person name="Dacks J.B."/>
            <person name="Foster P.G."/>
            <person name="Simillion C."/>
            <person name="Van de Peer Y."/>
            <person name="Miranda-Saavedra D."/>
            <person name="Barton G.J."/>
            <person name="Westrop G.D."/>
            <person name="Mueller S."/>
            <person name="Dessi D."/>
            <person name="Fiori P.L."/>
            <person name="Ren Q."/>
            <person name="Paulsen I."/>
            <person name="Zhang H."/>
            <person name="Bastida-Corcuera F.D."/>
            <person name="Simoes-Barbosa A."/>
            <person name="Brown M.T."/>
            <person name="Hayes R.D."/>
            <person name="Mukherjee M."/>
            <person name="Okumura C.Y."/>
            <person name="Schneider R."/>
            <person name="Smith A.J."/>
            <person name="Vanacova S."/>
            <person name="Villalvazo M."/>
            <person name="Haas B.J."/>
            <person name="Pertea M."/>
            <person name="Feldblyum T.V."/>
            <person name="Utterback T.R."/>
            <person name="Shu C.L."/>
            <person name="Osoegawa K."/>
            <person name="de Jong P.J."/>
            <person name="Hrdy I."/>
            <person name="Horvathova L."/>
            <person name="Zubacova Z."/>
            <person name="Dolezal P."/>
            <person name="Malik S.B."/>
            <person name="Logsdon J.M. Jr."/>
            <person name="Henze K."/>
            <person name="Gupta A."/>
            <person name="Wang C.C."/>
            <person name="Dunne R.L."/>
            <person name="Upcroft J.A."/>
            <person name="Upcroft P."/>
            <person name="White O."/>
            <person name="Salzberg S.L."/>
            <person name="Tang P."/>
            <person name="Chiu C.-H."/>
            <person name="Lee Y.-S."/>
            <person name="Embley T.M."/>
            <person name="Coombs G.H."/>
            <person name="Mottram J.C."/>
            <person name="Tachezy J."/>
            <person name="Fraser-Liggett C.M."/>
            <person name="Johnson P.J."/>
        </authorList>
    </citation>
    <scope>NUCLEOTIDE SEQUENCE [LARGE SCALE GENOMIC DNA]</scope>
    <source>
        <strain evidence="1">G3</strain>
    </source>
</reference>
<proteinExistence type="predicted"/>